<sequence length="102" mass="11590">MLRVNHGSPERSTSFPKTHPHLLVVDSLLATGASFFRKTASLSLRPEKTGATDISPAESCLFPNPLNFGFRRFLESLFLNRKDASESRIWTHVSRNHNNRLR</sequence>
<name>A0AAV4SX83_CAEEX</name>
<dbReference type="AlphaFoldDB" id="A0AAV4SX83"/>
<reference evidence="1 2" key="1">
    <citation type="submission" date="2021-06" db="EMBL/GenBank/DDBJ databases">
        <title>Caerostris extrusa draft genome.</title>
        <authorList>
            <person name="Kono N."/>
            <person name="Arakawa K."/>
        </authorList>
    </citation>
    <scope>NUCLEOTIDE SEQUENCE [LARGE SCALE GENOMIC DNA]</scope>
</reference>
<evidence type="ECO:0000313" key="2">
    <source>
        <dbReference type="Proteomes" id="UP001054945"/>
    </source>
</evidence>
<protein>
    <submittedName>
        <fullName evidence="1">Uncharacterized protein</fullName>
    </submittedName>
</protein>
<evidence type="ECO:0000313" key="1">
    <source>
        <dbReference type="EMBL" id="GIY37731.1"/>
    </source>
</evidence>
<proteinExistence type="predicted"/>
<organism evidence="1 2">
    <name type="scientific">Caerostris extrusa</name>
    <name type="common">Bark spider</name>
    <name type="synonym">Caerostris bankana</name>
    <dbReference type="NCBI Taxonomy" id="172846"/>
    <lineage>
        <taxon>Eukaryota</taxon>
        <taxon>Metazoa</taxon>
        <taxon>Ecdysozoa</taxon>
        <taxon>Arthropoda</taxon>
        <taxon>Chelicerata</taxon>
        <taxon>Arachnida</taxon>
        <taxon>Araneae</taxon>
        <taxon>Araneomorphae</taxon>
        <taxon>Entelegynae</taxon>
        <taxon>Araneoidea</taxon>
        <taxon>Araneidae</taxon>
        <taxon>Caerostris</taxon>
    </lineage>
</organism>
<dbReference type="Proteomes" id="UP001054945">
    <property type="component" value="Unassembled WGS sequence"/>
</dbReference>
<comment type="caution">
    <text evidence="1">The sequence shown here is derived from an EMBL/GenBank/DDBJ whole genome shotgun (WGS) entry which is preliminary data.</text>
</comment>
<gene>
    <name evidence="1" type="ORF">CEXT_166621</name>
</gene>
<keyword evidence="2" id="KW-1185">Reference proteome</keyword>
<accession>A0AAV4SX83</accession>
<dbReference type="EMBL" id="BPLR01010212">
    <property type="protein sequence ID" value="GIY37731.1"/>
    <property type="molecule type" value="Genomic_DNA"/>
</dbReference>